<dbReference type="SUPFAM" id="SSF52518">
    <property type="entry name" value="Thiamin diphosphate-binding fold (THDP-binding)"/>
    <property type="match status" value="1"/>
</dbReference>
<comment type="catalytic activity">
    <reaction evidence="5">
        <text>N(6)-[(R)-lipoyl]-L-lysyl-[protein] + pyruvate + H(+) = N(6)-[(R)-S(8)-acetyldihydrolipoyl]-L-lysyl-[protein] + CO2</text>
        <dbReference type="Rhea" id="RHEA:19189"/>
        <dbReference type="Rhea" id="RHEA-COMP:10474"/>
        <dbReference type="Rhea" id="RHEA-COMP:10478"/>
        <dbReference type="ChEBI" id="CHEBI:15361"/>
        <dbReference type="ChEBI" id="CHEBI:15378"/>
        <dbReference type="ChEBI" id="CHEBI:16526"/>
        <dbReference type="ChEBI" id="CHEBI:83099"/>
        <dbReference type="ChEBI" id="CHEBI:83111"/>
        <dbReference type="EC" id="1.2.4.1"/>
    </reaction>
</comment>
<organism evidence="7 8">
    <name type="scientific">Gimibacter soli</name>
    <dbReference type="NCBI Taxonomy" id="3024400"/>
    <lineage>
        <taxon>Bacteria</taxon>
        <taxon>Pseudomonadati</taxon>
        <taxon>Pseudomonadota</taxon>
        <taxon>Alphaproteobacteria</taxon>
        <taxon>Kordiimonadales</taxon>
        <taxon>Temperatibacteraceae</taxon>
        <taxon>Gimibacter</taxon>
    </lineage>
</organism>
<gene>
    <name evidence="7" type="ORF">PH603_03310</name>
</gene>
<dbReference type="Gene3D" id="3.40.50.970">
    <property type="match status" value="1"/>
</dbReference>
<evidence type="ECO:0000313" key="8">
    <source>
        <dbReference type="Proteomes" id="UP001217500"/>
    </source>
</evidence>
<reference evidence="7" key="1">
    <citation type="submission" date="2023-01" db="EMBL/GenBank/DDBJ databases">
        <title>The genome sequence of Kordiimonadaceae bacterium 6D33.</title>
        <authorList>
            <person name="Liu Y."/>
        </authorList>
    </citation>
    <scope>NUCLEOTIDE SEQUENCE</scope>
    <source>
        <strain evidence="7">6D33</strain>
    </source>
</reference>
<name>A0AAE9XUH4_9PROT</name>
<evidence type="ECO:0000256" key="3">
    <source>
        <dbReference type="ARBA" id="ARBA00023052"/>
    </source>
</evidence>
<evidence type="ECO:0000259" key="6">
    <source>
        <dbReference type="Pfam" id="PF00676"/>
    </source>
</evidence>
<dbReference type="Proteomes" id="UP001217500">
    <property type="component" value="Chromosome"/>
</dbReference>
<evidence type="ECO:0000313" key="7">
    <source>
        <dbReference type="EMBL" id="WCL54785.1"/>
    </source>
</evidence>
<dbReference type="Pfam" id="PF00676">
    <property type="entry name" value="E1_dh"/>
    <property type="match status" value="1"/>
</dbReference>
<dbReference type="InterPro" id="IPR029061">
    <property type="entry name" value="THDP-binding"/>
</dbReference>
<evidence type="ECO:0000256" key="1">
    <source>
        <dbReference type="ARBA" id="ARBA00001964"/>
    </source>
</evidence>
<comment type="cofactor">
    <cofactor evidence="1">
        <name>thiamine diphosphate</name>
        <dbReference type="ChEBI" id="CHEBI:58937"/>
    </cofactor>
</comment>
<feature type="domain" description="Dehydrogenase E1 component" evidence="6">
    <location>
        <begin position="35"/>
        <end position="308"/>
    </location>
</feature>
<evidence type="ECO:0000256" key="4">
    <source>
        <dbReference type="ARBA" id="ARBA00025211"/>
    </source>
</evidence>
<sequence>MFDIRQSMTPDDQLALYASARFARAFEAAVGRARDDGLVPGVVHLNGGQELVELGVFRQLDGARDRVTGSHRSHGLALAAGVSPAMIAAEIMGRTGSLSGGLGGTQHLVPAGGLFMGSNGIVGGQVPLAAGAAFAAKSKGNGGIAVAFFGEGAAQQGGVMETMNLAVVLGLPLLFVCVNNGWAQSTGADASAGAPLAPRARAFGMQAESVDGGDLGAVDAAARHLVSQIRTNGQPAFLEAHVSRVGGHYHGEDQGYRKDGKLTDPLDRLRATLVEAGVTAANLHRIEEEAEARARAAFAEAALEPADDPSTLVLWARDLGGFA</sequence>
<accession>A0AAE9XUH4</accession>
<dbReference type="InterPro" id="IPR001017">
    <property type="entry name" value="DH_E1"/>
</dbReference>
<dbReference type="InterPro" id="IPR050642">
    <property type="entry name" value="PDH_E1_Alpha_Subunit"/>
</dbReference>
<evidence type="ECO:0000256" key="2">
    <source>
        <dbReference type="ARBA" id="ARBA00023002"/>
    </source>
</evidence>
<comment type="function">
    <text evidence="4">The pyruvate dehydrogenase complex catalyzes the overall conversion of pyruvate to acetyl-CoA and CO(2). It contains multiple copies of three enzymatic components: pyruvate dehydrogenase (E1), dihydrolipoamide acetyltransferase (E2) and lipoamide dehydrogenase (E3).</text>
</comment>
<dbReference type="PANTHER" id="PTHR11516">
    <property type="entry name" value="PYRUVATE DEHYDROGENASE E1 COMPONENT, ALPHA SUBUNIT BACTERIAL AND ORGANELLAR"/>
    <property type="match status" value="1"/>
</dbReference>
<keyword evidence="2" id="KW-0560">Oxidoreductase</keyword>
<dbReference type="RefSeq" id="WP_289504504.1">
    <property type="nucleotide sequence ID" value="NZ_CP116805.1"/>
</dbReference>
<dbReference type="PANTHER" id="PTHR11516:SF60">
    <property type="entry name" value="PYRUVATE DEHYDROGENASE E1 COMPONENT SUBUNIT ALPHA"/>
    <property type="match status" value="1"/>
</dbReference>
<keyword evidence="8" id="KW-1185">Reference proteome</keyword>
<dbReference type="GO" id="GO:0006086">
    <property type="term" value="P:pyruvate decarboxylation to acetyl-CoA"/>
    <property type="evidence" value="ECO:0007669"/>
    <property type="project" value="TreeGrafter"/>
</dbReference>
<dbReference type="GO" id="GO:0004739">
    <property type="term" value="F:pyruvate dehydrogenase (acetyl-transferring) activity"/>
    <property type="evidence" value="ECO:0007669"/>
    <property type="project" value="UniProtKB-EC"/>
</dbReference>
<dbReference type="AlphaFoldDB" id="A0AAE9XUH4"/>
<dbReference type="EMBL" id="CP116805">
    <property type="protein sequence ID" value="WCL54785.1"/>
    <property type="molecule type" value="Genomic_DNA"/>
</dbReference>
<evidence type="ECO:0000256" key="5">
    <source>
        <dbReference type="ARBA" id="ARBA00051231"/>
    </source>
</evidence>
<proteinExistence type="predicted"/>
<dbReference type="KEGG" id="gso:PH603_03310"/>
<protein>
    <submittedName>
        <fullName evidence="7">Thiamine pyrophosphate-dependent enzyme</fullName>
    </submittedName>
</protein>
<keyword evidence="3" id="KW-0786">Thiamine pyrophosphate</keyword>